<dbReference type="Pfam" id="PF20520">
    <property type="entry name" value="Ac45-VOA1_TM"/>
    <property type="match status" value="1"/>
</dbReference>
<dbReference type="GO" id="GO:0071555">
    <property type="term" value="P:cell wall organization"/>
    <property type="evidence" value="ECO:0007669"/>
    <property type="project" value="UniProtKB-KW"/>
</dbReference>
<evidence type="ECO:0000256" key="8">
    <source>
        <dbReference type="ARBA" id="ARBA00023136"/>
    </source>
</evidence>
<dbReference type="GO" id="GO:0006078">
    <property type="term" value="P:(1-&gt;6)-beta-D-glucan biosynthetic process"/>
    <property type="evidence" value="ECO:0007669"/>
    <property type="project" value="TreeGrafter"/>
</dbReference>
<keyword evidence="7 10" id="KW-1133">Transmembrane helix</keyword>
<comment type="similarity">
    <text evidence="2">Belongs to the BIG1 family.</text>
</comment>
<dbReference type="AlphaFoldDB" id="A0A168AJ16"/>
<evidence type="ECO:0000256" key="3">
    <source>
        <dbReference type="ARBA" id="ARBA00022089"/>
    </source>
</evidence>
<dbReference type="GO" id="GO:0009272">
    <property type="term" value="P:fungal-type cell wall biogenesis"/>
    <property type="evidence" value="ECO:0007669"/>
    <property type="project" value="TreeGrafter"/>
</dbReference>
<name>A0A168AJ16_9EURO</name>
<dbReference type="PANTHER" id="PTHR28285">
    <property type="entry name" value="PROTEIN BIG1"/>
    <property type="match status" value="1"/>
</dbReference>
<evidence type="ECO:0000256" key="2">
    <source>
        <dbReference type="ARBA" id="ARBA00008203"/>
    </source>
</evidence>
<evidence type="ECO:0000256" key="9">
    <source>
        <dbReference type="ARBA" id="ARBA00023316"/>
    </source>
</evidence>
<feature type="domain" description="V-type proton ATPase subunit S1/VOA1 transmembrane" evidence="12">
    <location>
        <begin position="287"/>
        <end position="324"/>
    </location>
</feature>
<dbReference type="PANTHER" id="PTHR28285:SF1">
    <property type="entry name" value="PROTEIN BIG1"/>
    <property type="match status" value="1"/>
</dbReference>
<reference evidence="13 14" key="1">
    <citation type="journal article" date="2016" name="Genome Biol. Evol.">
        <title>Divergent and convergent evolution of fungal pathogenicity.</title>
        <authorList>
            <person name="Shang Y."/>
            <person name="Xiao G."/>
            <person name="Zheng P."/>
            <person name="Cen K."/>
            <person name="Zhan S."/>
            <person name="Wang C."/>
        </authorList>
    </citation>
    <scope>NUCLEOTIDE SEQUENCE [LARGE SCALE GENOMIC DNA]</scope>
    <source>
        <strain evidence="13 14">ARSEF 7405</strain>
    </source>
</reference>
<sequence length="337" mass="37047">MKVLSKTLLYALAALSPSVEAFSDTSPFFLFSTRDIPFPSSSLRTASSLLPALKDSLSICPSDFYILINQRGVHASDYILKQAVPRLKSKLSKEDENIKTVAAVDEVITLEETEDMDVVGEREGSLRRMLEGKCGAETVVVDGTAGDIPSPKTFPRRPTVIEVNFEAPGAADRFDQLYLNDAVIASLIELLPSSNYTVVYSTTPVDQFISFPLDSEPSAKKPSTSSSSDDKDFASARYKYNQYDQEIYHDAEGLLNLQVKRDTKAHLKDGEGEKEKFIPGGVFERYQFLSPGIFMGLFASLLFIIIISVGVTAITSLEISYGSFVKDTSPQTAKKTQ</sequence>
<feature type="signal peptide" evidence="11">
    <location>
        <begin position="1"/>
        <end position="21"/>
    </location>
</feature>
<accession>A0A168AJ16</accession>
<comment type="subcellular location">
    <subcellularLocation>
        <location evidence="1">Endoplasmic reticulum membrane</location>
        <topology evidence="1">Single-pass type I membrane protein</topology>
    </subcellularLocation>
</comment>
<evidence type="ECO:0000256" key="6">
    <source>
        <dbReference type="ARBA" id="ARBA00022824"/>
    </source>
</evidence>
<keyword evidence="6" id="KW-0256">Endoplasmic reticulum</keyword>
<dbReference type="EMBL" id="AZGZ01000007">
    <property type="protein sequence ID" value="KZZ93982.1"/>
    <property type="molecule type" value="Genomic_DNA"/>
</dbReference>
<dbReference type="VEuPathDB" id="FungiDB:AAP_02075"/>
<evidence type="ECO:0000256" key="5">
    <source>
        <dbReference type="ARBA" id="ARBA00022729"/>
    </source>
</evidence>
<feature type="transmembrane region" description="Helical" evidence="10">
    <location>
        <begin position="293"/>
        <end position="317"/>
    </location>
</feature>
<evidence type="ECO:0000256" key="1">
    <source>
        <dbReference type="ARBA" id="ARBA00004115"/>
    </source>
</evidence>
<dbReference type="InterPro" id="IPR037654">
    <property type="entry name" value="Big1"/>
</dbReference>
<dbReference type="Proteomes" id="UP000242877">
    <property type="component" value="Unassembled WGS sequence"/>
</dbReference>
<keyword evidence="14" id="KW-1185">Reference proteome</keyword>
<protein>
    <recommendedName>
        <fullName evidence="3">Protein BIG1</fullName>
    </recommendedName>
</protein>
<proteinExistence type="inferred from homology"/>
<evidence type="ECO:0000313" key="13">
    <source>
        <dbReference type="EMBL" id="KZZ93982.1"/>
    </source>
</evidence>
<comment type="caution">
    <text evidence="13">The sequence shown here is derived from an EMBL/GenBank/DDBJ whole genome shotgun (WGS) entry which is preliminary data.</text>
</comment>
<feature type="chain" id="PRO_5007895366" description="Protein BIG1" evidence="11">
    <location>
        <begin position="22"/>
        <end position="337"/>
    </location>
</feature>
<organism evidence="13 14">
    <name type="scientific">Ascosphaera apis ARSEF 7405</name>
    <dbReference type="NCBI Taxonomy" id="392613"/>
    <lineage>
        <taxon>Eukaryota</taxon>
        <taxon>Fungi</taxon>
        <taxon>Dikarya</taxon>
        <taxon>Ascomycota</taxon>
        <taxon>Pezizomycotina</taxon>
        <taxon>Eurotiomycetes</taxon>
        <taxon>Eurotiomycetidae</taxon>
        <taxon>Onygenales</taxon>
        <taxon>Ascosphaeraceae</taxon>
        <taxon>Ascosphaera</taxon>
    </lineage>
</organism>
<dbReference type="GO" id="GO:0005789">
    <property type="term" value="C:endoplasmic reticulum membrane"/>
    <property type="evidence" value="ECO:0007669"/>
    <property type="project" value="UniProtKB-SubCell"/>
</dbReference>
<evidence type="ECO:0000256" key="7">
    <source>
        <dbReference type="ARBA" id="ARBA00022989"/>
    </source>
</evidence>
<keyword evidence="8 10" id="KW-0472">Membrane</keyword>
<gene>
    <name evidence="13" type="ORF">AAP_02075</name>
</gene>
<keyword evidence="5 11" id="KW-0732">Signal</keyword>
<evidence type="ECO:0000313" key="14">
    <source>
        <dbReference type="Proteomes" id="UP000242877"/>
    </source>
</evidence>
<keyword evidence="9" id="KW-0961">Cell wall biogenesis/degradation</keyword>
<dbReference type="OrthoDB" id="9985059at2759"/>
<evidence type="ECO:0000259" key="12">
    <source>
        <dbReference type="Pfam" id="PF20520"/>
    </source>
</evidence>
<dbReference type="InterPro" id="IPR046756">
    <property type="entry name" value="VAS1/VOA1_TM"/>
</dbReference>
<keyword evidence="4 10" id="KW-0812">Transmembrane</keyword>
<evidence type="ECO:0000256" key="11">
    <source>
        <dbReference type="SAM" id="SignalP"/>
    </source>
</evidence>
<evidence type="ECO:0000256" key="4">
    <source>
        <dbReference type="ARBA" id="ARBA00022692"/>
    </source>
</evidence>
<evidence type="ECO:0000256" key="10">
    <source>
        <dbReference type="SAM" id="Phobius"/>
    </source>
</evidence>